<feature type="region of interest" description="Disordered" evidence="2">
    <location>
        <begin position="226"/>
        <end position="253"/>
    </location>
</feature>
<dbReference type="Pfam" id="PF13432">
    <property type="entry name" value="TPR_16"/>
    <property type="match status" value="1"/>
</dbReference>
<reference evidence="4 5" key="1">
    <citation type="submission" date="2019-02" db="EMBL/GenBank/DDBJ databases">
        <title>Deep-cultivation of Planctomycetes and their phenomic and genomic characterization uncovers novel biology.</title>
        <authorList>
            <person name="Wiegand S."/>
            <person name="Jogler M."/>
            <person name="Boedeker C."/>
            <person name="Pinto D."/>
            <person name="Vollmers J."/>
            <person name="Rivas-Marin E."/>
            <person name="Kohn T."/>
            <person name="Peeters S.H."/>
            <person name="Heuer A."/>
            <person name="Rast P."/>
            <person name="Oberbeckmann S."/>
            <person name="Bunk B."/>
            <person name="Jeske O."/>
            <person name="Meyerdierks A."/>
            <person name="Storesund J.E."/>
            <person name="Kallscheuer N."/>
            <person name="Luecker S."/>
            <person name="Lage O.M."/>
            <person name="Pohl T."/>
            <person name="Merkel B.J."/>
            <person name="Hornburger P."/>
            <person name="Mueller R.-W."/>
            <person name="Bruemmer F."/>
            <person name="Labrenz M."/>
            <person name="Spormann A.M."/>
            <person name="Op den Camp H."/>
            <person name="Overmann J."/>
            <person name="Amann R."/>
            <person name="Jetten M.S.M."/>
            <person name="Mascher T."/>
            <person name="Medema M.H."/>
            <person name="Devos D.P."/>
            <person name="Kaster A.-K."/>
            <person name="Ovreas L."/>
            <person name="Rohde M."/>
            <person name="Galperin M.Y."/>
            <person name="Jogler C."/>
        </authorList>
    </citation>
    <scope>NUCLEOTIDE SEQUENCE [LARGE SCALE GENOMIC DNA]</scope>
    <source>
        <strain evidence="4 5">Mal4</strain>
    </source>
</reference>
<dbReference type="RefSeq" id="WP_145370231.1">
    <property type="nucleotide sequence ID" value="NZ_CP036275.1"/>
</dbReference>
<proteinExistence type="predicted"/>
<keyword evidence="5" id="KW-1185">Reference proteome</keyword>
<feature type="repeat" description="TPR" evidence="1">
    <location>
        <begin position="179"/>
        <end position="212"/>
    </location>
</feature>
<dbReference type="AlphaFoldDB" id="A0A517Z937"/>
<evidence type="ECO:0000256" key="1">
    <source>
        <dbReference type="PROSITE-ProRule" id="PRU00339"/>
    </source>
</evidence>
<dbReference type="Pfam" id="PF13374">
    <property type="entry name" value="TPR_10"/>
    <property type="match status" value="1"/>
</dbReference>
<dbReference type="GO" id="GO:0097363">
    <property type="term" value="F:protein O-acetylglucosaminyltransferase activity"/>
    <property type="evidence" value="ECO:0007669"/>
    <property type="project" value="TreeGrafter"/>
</dbReference>
<keyword evidence="3" id="KW-0732">Signal</keyword>
<dbReference type="InterPro" id="IPR019734">
    <property type="entry name" value="TPR_rpt"/>
</dbReference>
<dbReference type="PANTHER" id="PTHR44366">
    <property type="entry name" value="UDP-N-ACETYLGLUCOSAMINE--PEPTIDE N-ACETYLGLUCOSAMINYLTRANSFERASE 110 KDA SUBUNIT"/>
    <property type="match status" value="1"/>
</dbReference>
<accession>A0A517Z937</accession>
<dbReference type="EMBL" id="CP036275">
    <property type="protein sequence ID" value="QDU39002.1"/>
    <property type="molecule type" value="Genomic_DNA"/>
</dbReference>
<evidence type="ECO:0000256" key="3">
    <source>
        <dbReference type="SAM" id="SignalP"/>
    </source>
</evidence>
<dbReference type="GO" id="GO:0006493">
    <property type="term" value="P:protein O-linked glycosylation"/>
    <property type="evidence" value="ECO:0007669"/>
    <property type="project" value="InterPro"/>
</dbReference>
<evidence type="ECO:0000256" key="2">
    <source>
        <dbReference type="SAM" id="MobiDB-lite"/>
    </source>
</evidence>
<dbReference type="PROSITE" id="PS51257">
    <property type="entry name" value="PROKAR_LIPOPROTEIN"/>
    <property type="match status" value="1"/>
</dbReference>
<name>A0A517Z937_9PLAN</name>
<dbReference type="KEGG" id="mri:Mal4_33350"/>
<evidence type="ECO:0000313" key="4">
    <source>
        <dbReference type="EMBL" id="QDU39002.1"/>
    </source>
</evidence>
<gene>
    <name evidence="4" type="ORF">Mal4_33350</name>
</gene>
<dbReference type="OrthoDB" id="291443at2"/>
<dbReference type="Gene3D" id="1.25.40.10">
    <property type="entry name" value="Tetratricopeptide repeat domain"/>
    <property type="match status" value="2"/>
</dbReference>
<dbReference type="InterPro" id="IPR037919">
    <property type="entry name" value="OGT"/>
</dbReference>
<dbReference type="SUPFAM" id="SSF48452">
    <property type="entry name" value="TPR-like"/>
    <property type="match status" value="1"/>
</dbReference>
<dbReference type="PANTHER" id="PTHR44366:SF1">
    <property type="entry name" value="UDP-N-ACETYLGLUCOSAMINE--PEPTIDE N-ACETYLGLUCOSAMINYLTRANSFERASE 110 KDA SUBUNIT"/>
    <property type="match status" value="1"/>
</dbReference>
<sequence precursor="true">MTFRYTLPILAMMLAGSGCANFSKTATRKPDEPEHRQLQAIDDHMKAEACRRTALELAAHEKDRHAIEQFKRAREISPDMEGIAHPLAVLYDQQGQVDAAEREYRRALKETPRAADLYNDYGYFLYSQGKLADAEQALRKALELQQDHPQAQVNLELVLAASDRYEEAFTQFEAAAGTAAAHHNIGMLLARTGRQERALVHLRKAVQRDPSLEGTRRLLATLEQTAPEESPIRHAGAHHDARQGGATQTADHTEPFIYTGHFAESY</sequence>
<protein>
    <submittedName>
        <fullName evidence="4">Photosystem I assembly protein Ycf3</fullName>
    </submittedName>
</protein>
<organism evidence="4 5">
    <name type="scientific">Maioricimonas rarisocia</name>
    <dbReference type="NCBI Taxonomy" id="2528026"/>
    <lineage>
        <taxon>Bacteria</taxon>
        <taxon>Pseudomonadati</taxon>
        <taxon>Planctomycetota</taxon>
        <taxon>Planctomycetia</taxon>
        <taxon>Planctomycetales</taxon>
        <taxon>Planctomycetaceae</taxon>
        <taxon>Maioricimonas</taxon>
    </lineage>
</organism>
<dbReference type="PROSITE" id="PS50005">
    <property type="entry name" value="TPR"/>
    <property type="match status" value="2"/>
</dbReference>
<feature type="chain" id="PRO_5021852897" evidence="3">
    <location>
        <begin position="21"/>
        <end position="266"/>
    </location>
</feature>
<feature type="repeat" description="TPR" evidence="1">
    <location>
        <begin position="115"/>
        <end position="148"/>
    </location>
</feature>
<dbReference type="SMART" id="SM00028">
    <property type="entry name" value="TPR"/>
    <property type="match status" value="4"/>
</dbReference>
<feature type="signal peptide" evidence="3">
    <location>
        <begin position="1"/>
        <end position="20"/>
    </location>
</feature>
<dbReference type="InterPro" id="IPR011990">
    <property type="entry name" value="TPR-like_helical_dom_sf"/>
</dbReference>
<evidence type="ECO:0000313" key="5">
    <source>
        <dbReference type="Proteomes" id="UP000320496"/>
    </source>
</evidence>
<dbReference type="Proteomes" id="UP000320496">
    <property type="component" value="Chromosome"/>
</dbReference>
<keyword evidence="1" id="KW-0802">TPR repeat</keyword>